<dbReference type="GO" id="GO:0046872">
    <property type="term" value="F:metal ion binding"/>
    <property type="evidence" value="ECO:0007669"/>
    <property type="project" value="InterPro"/>
</dbReference>
<evidence type="ECO:0000259" key="2">
    <source>
        <dbReference type="Pfam" id="PF12890"/>
    </source>
</evidence>
<dbReference type="EMBL" id="QKZT01000012">
    <property type="protein sequence ID" value="PZX50255.1"/>
    <property type="molecule type" value="Genomic_DNA"/>
</dbReference>
<dbReference type="GO" id="GO:0005737">
    <property type="term" value="C:cytoplasm"/>
    <property type="evidence" value="ECO:0007669"/>
    <property type="project" value="TreeGrafter"/>
</dbReference>
<dbReference type="Proteomes" id="UP000248882">
    <property type="component" value="Unassembled WGS sequence"/>
</dbReference>
<dbReference type="Pfam" id="PF12890">
    <property type="entry name" value="DHOase"/>
    <property type="match status" value="1"/>
</dbReference>
<dbReference type="Gene3D" id="2.30.40.10">
    <property type="entry name" value="Urease, subunit C, domain 1"/>
    <property type="match status" value="1"/>
</dbReference>
<dbReference type="RefSeq" id="WP_111320568.1">
    <property type="nucleotide sequence ID" value="NZ_QKZT01000012.1"/>
</dbReference>
<dbReference type="GO" id="GO:0006145">
    <property type="term" value="P:purine nucleobase catabolic process"/>
    <property type="evidence" value="ECO:0007669"/>
    <property type="project" value="TreeGrafter"/>
</dbReference>
<dbReference type="InterPro" id="IPR004722">
    <property type="entry name" value="DHOase"/>
</dbReference>
<dbReference type="InterPro" id="IPR024403">
    <property type="entry name" value="DHOase_cat"/>
</dbReference>
<dbReference type="GO" id="GO:0004038">
    <property type="term" value="F:allantoinase activity"/>
    <property type="evidence" value="ECO:0007669"/>
    <property type="project" value="TreeGrafter"/>
</dbReference>
<dbReference type="OrthoDB" id="9765462at2"/>
<accession>A0A2W7RHL1</accession>
<dbReference type="Gene3D" id="3.20.20.140">
    <property type="entry name" value="Metal-dependent hydrolases"/>
    <property type="match status" value="1"/>
</dbReference>
<dbReference type="InterPro" id="IPR011059">
    <property type="entry name" value="Metal-dep_hydrolase_composite"/>
</dbReference>
<keyword evidence="1" id="KW-0665">Pyrimidine biosynthesis</keyword>
<evidence type="ECO:0000256" key="1">
    <source>
        <dbReference type="ARBA" id="ARBA00022975"/>
    </source>
</evidence>
<name>A0A2W7RHL1_9BACT</name>
<dbReference type="PANTHER" id="PTHR43668:SF2">
    <property type="entry name" value="ALLANTOINASE"/>
    <property type="match status" value="1"/>
</dbReference>
<dbReference type="SUPFAM" id="SSF51338">
    <property type="entry name" value="Composite domain of metallo-dependent hydrolases"/>
    <property type="match status" value="1"/>
</dbReference>
<evidence type="ECO:0000313" key="4">
    <source>
        <dbReference type="Proteomes" id="UP000248882"/>
    </source>
</evidence>
<evidence type="ECO:0000313" key="3">
    <source>
        <dbReference type="EMBL" id="PZX50255.1"/>
    </source>
</evidence>
<sequence>MSILFKGLRIVNPEGLQQPKDYIFDKGEFTVITNSNSSQIDKEINATGWLLSAGWVDLRCGMGEPGHEYKESIESLAESLVASGFSTAVILPNTEPVIQSKGDVDFVVNRAKRYTPEFLIQGAVTKNTDGEDLTEILDMHHQSGVSVFGEGIKPLANGDRYMKILQYLQKFNGVLFDHAYDPLLAIFGHMHEGENSTMLGVKGIPNLAEDVAIQRNLEIIRYAGGRVHFQTINTAKGVALIRQAKAEGLNVTADVSIYQLLFSDGDLMDFEPNLKVLPPFRGDSDRDALIEGLKDGTIDALVSNHQPEDRDAKFMEFDLANFGMAGLQTFLPAMVLLEKELGWSLLLEKITSGPKAILPHTLSKSWTIFDPAAEWIYDEKSNKSLSSNSPWFGNELKGQVKYVIQKEQLIEVNV</sequence>
<organism evidence="3 4">
    <name type="scientific">Algoriphagus chordae</name>
    <dbReference type="NCBI Taxonomy" id="237019"/>
    <lineage>
        <taxon>Bacteria</taxon>
        <taxon>Pseudomonadati</taxon>
        <taxon>Bacteroidota</taxon>
        <taxon>Cytophagia</taxon>
        <taxon>Cytophagales</taxon>
        <taxon>Cyclobacteriaceae</taxon>
        <taxon>Algoriphagus</taxon>
    </lineage>
</organism>
<gene>
    <name evidence="3" type="ORF">LV85_02873</name>
</gene>
<proteinExistence type="predicted"/>
<dbReference type="InterPro" id="IPR050138">
    <property type="entry name" value="DHOase/Allantoinase_Hydrolase"/>
</dbReference>
<dbReference type="InterPro" id="IPR032466">
    <property type="entry name" value="Metal_Hydrolase"/>
</dbReference>
<dbReference type="CDD" id="cd01317">
    <property type="entry name" value="DHOase_IIa"/>
    <property type="match status" value="1"/>
</dbReference>
<dbReference type="GO" id="GO:0006221">
    <property type="term" value="P:pyrimidine nucleotide biosynthetic process"/>
    <property type="evidence" value="ECO:0007669"/>
    <property type="project" value="UniProtKB-KW"/>
</dbReference>
<comment type="caution">
    <text evidence="3">The sequence shown here is derived from an EMBL/GenBank/DDBJ whole genome shotgun (WGS) entry which is preliminary data.</text>
</comment>
<reference evidence="3 4" key="1">
    <citation type="submission" date="2018-06" db="EMBL/GenBank/DDBJ databases">
        <title>Genomic Encyclopedia of Archaeal and Bacterial Type Strains, Phase II (KMG-II): from individual species to whole genera.</title>
        <authorList>
            <person name="Goeker M."/>
        </authorList>
    </citation>
    <scope>NUCLEOTIDE SEQUENCE [LARGE SCALE GENOMIC DNA]</scope>
    <source>
        <strain evidence="3 4">DSM 19830</strain>
    </source>
</reference>
<protein>
    <submittedName>
        <fullName evidence="3">Dihydroorotase</fullName>
    </submittedName>
</protein>
<dbReference type="SUPFAM" id="SSF51556">
    <property type="entry name" value="Metallo-dependent hydrolases"/>
    <property type="match status" value="1"/>
</dbReference>
<feature type="domain" description="Dihydroorotase catalytic" evidence="2">
    <location>
        <begin position="50"/>
        <end position="234"/>
    </location>
</feature>
<dbReference type="GO" id="GO:0004151">
    <property type="term" value="F:dihydroorotase activity"/>
    <property type="evidence" value="ECO:0007669"/>
    <property type="project" value="InterPro"/>
</dbReference>
<keyword evidence="4" id="KW-1185">Reference proteome</keyword>
<dbReference type="AlphaFoldDB" id="A0A2W7RHL1"/>
<dbReference type="PANTHER" id="PTHR43668">
    <property type="entry name" value="ALLANTOINASE"/>
    <property type="match status" value="1"/>
</dbReference>